<feature type="compositionally biased region" description="Low complexity" evidence="2">
    <location>
        <begin position="292"/>
        <end position="303"/>
    </location>
</feature>
<dbReference type="PANTHER" id="PTHR12111:SF2">
    <property type="entry name" value="SPLICING FACTOR YJU2B-RELATED"/>
    <property type="match status" value="1"/>
</dbReference>
<evidence type="ECO:0000313" key="4">
    <source>
        <dbReference type="Proteomes" id="UP001610432"/>
    </source>
</evidence>
<dbReference type="Proteomes" id="UP001610432">
    <property type="component" value="Unassembled WGS sequence"/>
</dbReference>
<reference evidence="3 4" key="1">
    <citation type="submission" date="2024-07" db="EMBL/GenBank/DDBJ databases">
        <title>Section-level genome sequencing and comparative genomics of Aspergillus sections Usti and Cavernicolus.</title>
        <authorList>
            <consortium name="Lawrence Berkeley National Laboratory"/>
            <person name="Nybo J.L."/>
            <person name="Vesth T.C."/>
            <person name="Theobald S."/>
            <person name="Frisvad J.C."/>
            <person name="Larsen T.O."/>
            <person name="Kjaerboelling I."/>
            <person name="Rothschild-Mancinelli K."/>
            <person name="Lyhne E.K."/>
            <person name="Kogle M.E."/>
            <person name="Barry K."/>
            <person name="Clum A."/>
            <person name="Na H."/>
            <person name="Ledsgaard L."/>
            <person name="Lin J."/>
            <person name="Lipzen A."/>
            <person name="Kuo A."/>
            <person name="Riley R."/>
            <person name="Mondo S."/>
            <person name="Labutti K."/>
            <person name="Haridas S."/>
            <person name="Pangalinan J."/>
            <person name="Salamov A.A."/>
            <person name="Simmons B.A."/>
            <person name="Magnuson J.K."/>
            <person name="Chen J."/>
            <person name="Drula E."/>
            <person name="Henrissat B."/>
            <person name="Wiebenga A."/>
            <person name="Lubbers R.J."/>
            <person name="Gomes A.C."/>
            <person name="Macurrencykelacurrency M.R."/>
            <person name="Stajich J."/>
            <person name="Grigoriev I.V."/>
            <person name="Mortensen U.H."/>
            <person name="De Vries R.P."/>
            <person name="Baker S.E."/>
            <person name="Andersen M.R."/>
        </authorList>
    </citation>
    <scope>NUCLEOTIDE SEQUENCE [LARGE SCALE GENOMIC DNA]</scope>
    <source>
        <strain evidence="3 4">CBS 449.75</strain>
    </source>
</reference>
<sequence>MIWLPPERAQDSQLITWVHPQHDLHPQPKCKALIWDGSYVPPDLEGTTTGNKLAGKHPLGARARHLHTKGAIIVRFEMPFATWCTNCQPETIIGQGVRFNAEKKKVGNYYSTPIYSFRFKHSACGGWIEIQTDPRNTAYVVVEGGRRRDFGVDEEGRAVGEIAVKVPGGAGEGGADDPFAKVEGKVEDKKVVDEARSRILELQRRQDRDWDDPYEVSRRLRRGFRAERKVLEKKEEGREALREKMSLGIDIVDETEEDRLRASMVEFDGESGGLRGTARDVRTRPLFEKATLSSSSLKRSGSGVDKKTLKSRSGKRRAADLVAERKALFRSELTGNTRAVVDPFLNDASGWEPGVKKRKALGKIEGRKGSNSVPDGGSQTGSGEALQEATENGEKGPGVSVALVAYGSDSE</sequence>
<proteinExistence type="inferred from homology"/>
<evidence type="ECO:0000313" key="3">
    <source>
        <dbReference type="EMBL" id="KAL2870938.1"/>
    </source>
</evidence>
<feature type="region of interest" description="Disordered" evidence="2">
    <location>
        <begin position="360"/>
        <end position="411"/>
    </location>
</feature>
<dbReference type="EMBL" id="JBFXLQ010000004">
    <property type="protein sequence ID" value="KAL2870938.1"/>
    <property type="molecule type" value="Genomic_DNA"/>
</dbReference>
<evidence type="ECO:0000256" key="1">
    <source>
        <dbReference type="ARBA" id="ARBA00005595"/>
    </source>
</evidence>
<dbReference type="RefSeq" id="XP_070889917.1">
    <property type="nucleotide sequence ID" value="XM_071032138.1"/>
</dbReference>
<organism evidence="3 4">
    <name type="scientific">Aspergillus lucknowensis</name>
    <dbReference type="NCBI Taxonomy" id="176173"/>
    <lineage>
        <taxon>Eukaryota</taxon>
        <taxon>Fungi</taxon>
        <taxon>Dikarya</taxon>
        <taxon>Ascomycota</taxon>
        <taxon>Pezizomycotina</taxon>
        <taxon>Eurotiomycetes</taxon>
        <taxon>Eurotiomycetidae</taxon>
        <taxon>Eurotiales</taxon>
        <taxon>Aspergillaceae</taxon>
        <taxon>Aspergillus</taxon>
        <taxon>Aspergillus subgen. Nidulantes</taxon>
    </lineage>
</organism>
<accession>A0ABR4M2A3</accession>
<dbReference type="InterPro" id="IPR007590">
    <property type="entry name" value="Saf4/Yju2"/>
</dbReference>
<comment type="caution">
    <text evidence="3">The sequence shown here is derived from an EMBL/GenBank/DDBJ whole genome shotgun (WGS) entry which is preliminary data.</text>
</comment>
<dbReference type="PANTHER" id="PTHR12111">
    <property type="entry name" value="SPLICING FACTOR YJU2"/>
    <property type="match status" value="1"/>
</dbReference>
<evidence type="ECO:0000256" key="2">
    <source>
        <dbReference type="SAM" id="MobiDB-lite"/>
    </source>
</evidence>
<protein>
    <submittedName>
        <fullName evidence="3">CWC16 protein</fullName>
    </submittedName>
</protein>
<dbReference type="Pfam" id="PF04502">
    <property type="entry name" value="Saf4_Yju2"/>
    <property type="match status" value="1"/>
</dbReference>
<name>A0ABR4M2A3_9EURO</name>
<gene>
    <name evidence="3" type="ORF">BJX67DRAFT_377560</name>
</gene>
<dbReference type="GeneID" id="98147210"/>
<keyword evidence="4" id="KW-1185">Reference proteome</keyword>
<comment type="similarity">
    <text evidence="1">Belongs to the CWC16 family.</text>
</comment>
<feature type="region of interest" description="Disordered" evidence="2">
    <location>
        <begin position="292"/>
        <end position="318"/>
    </location>
</feature>